<feature type="region of interest" description="Disordered" evidence="1">
    <location>
        <begin position="1"/>
        <end position="21"/>
    </location>
</feature>
<dbReference type="AlphaFoldDB" id="A0A9W4DRZ1"/>
<accession>A0A9W4DRZ1</accession>
<name>A0A9W4DRZ1_9ACTN</name>
<organism evidence="2 3">
    <name type="scientific">Actinacidiphila cocklensis</name>
    <dbReference type="NCBI Taxonomy" id="887465"/>
    <lineage>
        <taxon>Bacteria</taxon>
        <taxon>Bacillati</taxon>
        <taxon>Actinomycetota</taxon>
        <taxon>Actinomycetes</taxon>
        <taxon>Kitasatosporales</taxon>
        <taxon>Streptomycetaceae</taxon>
        <taxon>Actinacidiphila</taxon>
    </lineage>
</organism>
<evidence type="ECO:0000313" key="2">
    <source>
        <dbReference type="EMBL" id="CAG6394906.1"/>
    </source>
</evidence>
<evidence type="ECO:0000256" key="1">
    <source>
        <dbReference type="SAM" id="MobiDB-lite"/>
    </source>
</evidence>
<reference evidence="2" key="1">
    <citation type="submission" date="2021-05" db="EMBL/GenBank/DDBJ databases">
        <authorList>
            <person name="Arsene-Ploetze F."/>
        </authorList>
    </citation>
    <scope>NUCLEOTIDE SEQUENCE</scope>
    <source>
        <strain evidence="2">DSM 42138</strain>
    </source>
</reference>
<evidence type="ECO:0000313" key="3">
    <source>
        <dbReference type="Proteomes" id="UP001152519"/>
    </source>
</evidence>
<gene>
    <name evidence="2" type="ORF">SCOCK_30139</name>
</gene>
<dbReference type="EMBL" id="CAJSLV010000059">
    <property type="protein sequence ID" value="CAG6394906.1"/>
    <property type="molecule type" value="Genomic_DNA"/>
</dbReference>
<protein>
    <submittedName>
        <fullName evidence="2">Uncharacterized protein</fullName>
    </submittedName>
</protein>
<keyword evidence="3" id="KW-1185">Reference proteome</keyword>
<comment type="caution">
    <text evidence="2">The sequence shown here is derived from an EMBL/GenBank/DDBJ whole genome shotgun (WGS) entry which is preliminary data.</text>
</comment>
<proteinExistence type="predicted"/>
<sequence>MLVASGLPRVGRHQGDHRGAGVLGRRREFRIHSSPLPRNNPIIMTVILYAVRAASAWSLW</sequence>
<dbReference type="Proteomes" id="UP001152519">
    <property type="component" value="Unassembled WGS sequence"/>
</dbReference>